<feature type="region of interest" description="Disordered" evidence="11">
    <location>
        <begin position="140"/>
        <end position="172"/>
    </location>
</feature>
<dbReference type="GO" id="GO:0005739">
    <property type="term" value="C:mitochondrion"/>
    <property type="evidence" value="ECO:0007669"/>
    <property type="project" value="UniProtKB-SubCell"/>
</dbReference>
<keyword evidence="3" id="KW-0597">Phosphoprotein</keyword>
<keyword evidence="7" id="KW-0687">Ribonucleoprotein</keyword>
<evidence type="ECO:0000256" key="11">
    <source>
        <dbReference type="SAM" id="MobiDB-lite"/>
    </source>
</evidence>
<evidence type="ECO:0000256" key="8">
    <source>
        <dbReference type="ARBA" id="ARBA00032055"/>
    </source>
</evidence>
<feature type="compositionally biased region" description="Basic residues" evidence="11">
    <location>
        <begin position="163"/>
        <end position="172"/>
    </location>
</feature>
<evidence type="ECO:0000313" key="13">
    <source>
        <dbReference type="Proteomes" id="UP000694522"/>
    </source>
</evidence>
<dbReference type="AlphaFoldDB" id="A0A8B9F6L9"/>
<dbReference type="GO" id="GO:0003735">
    <property type="term" value="F:structural constituent of ribosome"/>
    <property type="evidence" value="ECO:0007669"/>
    <property type="project" value="InterPro"/>
</dbReference>
<accession>A0A8B9F6L9</accession>
<evidence type="ECO:0000256" key="3">
    <source>
        <dbReference type="ARBA" id="ARBA00022553"/>
    </source>
</evidence>
<evidence type="ECO:0000256" key="6">
    <source>
        <dbReference type="ARBA" id="ARBA00023128"/>
    </source>
</evidence>
<keyword evidence="6" id="KW-0496">Mitochondrion</keyword>
<evidence type="ECO:0000256" key="1">
    <source>
        <dbReference type="ARBA" id="ARBA00004173"/>
    </source>
</evidence>
<evidence type="ECO:0000256" key="7">
    <source>
        <dbReference type="ARBA" id="ARBA00023274"/>
    </source>
</evidence>
<dbReference type="Pfam" id="PF01084">
    <property type="entry name" value="Ribosomal_S18"/>
    <property type="match status" value="1"/>
</dbReference>
<evidence type="ECO:0000313" key="12">
    <source>
        <dbReference type="Ensembl" id="ENSACOP00000005573.1"/>
    </source>
</evidence>
<evidence type="ECO:0000256" key="10">
    <source>
        <dbReference type="ARBA" id="ARBA00035515"/>
    </source>
</evidence>
<reference evidence="12" key="2">
    <citation type="submission" date="2025-09" db="UniProtKB">
        <authorList>
            <consortium name="Ensembl"/>
        </authorList>
    </citation>
    <scope>IDENTIFICATION</scope>
</reference>
<organism evidence="12 13">
    <name type="scientific">Amazona collaria</name>
    <name type="common">yellow-billed parrot</name>
    <dbReference type="NCBI Taxonomy" id="241587"/>
    <lineage>
        <taxon>Eukaryota</taxon>
        <taxon>Metazoa</taxon>
        <taxon>Chordata</taxon>
        <taxon>Craniata</taxon>
        <taxon>Vertebrata</taxon>
        <taxon>Euteleostomi</taxon>
        <taxon>Archelosauria</taxon>
        <taxon>Archosauria</taxon>
        <taxon>Dinosauria</taxon>
        <taxon>Saurischia</taxon>
        <taxon>Theropoda</taxon>
        <taxon>Coelurosauria</taxon>
        <taxon>Aves</taxon>
        <taxon>Neognathae</taxon>
        <taxon>Neoaves</taxon>
        <taxon>Telluraves</taxon>
        <taxon>Australaves</taxon>
        <taxon>Psittaciformes</taxon>
        <taxon>Psittacidae</taxon>
        <taxon>Amazona</taxon>
    </lineage>
</organism>
<dbReference type="Proteomes" id="UP000694522">
    <property type="component" value="Unplaced"/>
</dbReference>
<dbReference type="Gene3D" id="4.10.640.10">
    <property type="entry name" value="Ribosomal protein S18"/>
    <property type="match status" value="1"/>
</dbReference>
<dbReference type="InterPro" id="IPR001648">
    <property type="entry name" value="Ribosomal_bS18"/>
</dbReference>
<protein>
    <recommendedName>
        <fullName evidence="9">Small ribosomal subunit protein mS40</fullName>
    </recommendedName>
    <alternativeName>
        <fullName evidence="8">28S ribosomal protein S18-2, mitochondrial</fullName>
    </alternativeName>
    <alternativeName>
        <fullName evidence="10">28S ribosomal protein S18b, mitochondrial</fullName>
    </alternativeName>
</protein>
<reference evidence="12" key="1">
    <citation type="submission" date="2025-08" db="UniProtKB">
        <authorList>
            <consortium name="Ensembl"/>
        </authorList>
    </citation>
    <scope>IDENTIFICATION</scope>
</reference>
<dbReference type="InterPro" id="IPR040054">
    <property type="entry name" value="MRPS18B"/>
</dbReference>
<dbReference type="GO" id="GO:0005840">
    <property type="term" value="C:ribosome"/>
    <property type="evidence" value="ECO:0007669"/>
    <property type="project" value="UniProtKB-KW"/>
</dbReference>
<keyword evidence="5" id="KW-0689">Ribosomal protein</keyword>
<comment type="subcellular location">
    <subcellularLocation>
        <location evidence="1">Mitochondrion</location>
    </subcellularLocation>
</comment>
<evidence type="ECO:0000256" key="4">
    <source>
        <dbReference type="ARBA" id="ARBA00022946"/>
    </source>
</evidence>
<keyword evidence="4" id="KW-0809">Transit peptide</keyword>
<evidence type="ECO:0000256" key="2">
    <source>
        <dbReference type="ARBA" id="ARBA00006136"/>
    </source>
</evidence>
<comment type="similarity">
    <text evidence="2">Belongs to the bacterial ribosomal protein bS18 family. Mitochondrion-specific ribosomal protein mS40 subfamily.</text>
</comment>
<dbReference type="InterPro" id="IPR036870">
    <property type="entry name" value="Ribosomal_bS18_sf"/>
</dbReference>
<dbReference type="PANTHER" id="PTHR13329:SF2">
    <property type="entry name" value="SMALL RIBOSOMAL SUBUNIT PROTEIN MS40"/>
    <property type="match status" value="1"/>
</dbReference>
<keyword evidence="13" id="KW-1185">Reference proteome</keyword>
<dbReference type="GO" id="GO:1990904">
    <property type="term" value="C:ribonucleoprotein complex"/>
    <property type="evidence" value="ECO:0007669"/>
    <property type="project" value="UniProtKB-KW"/>
</dbReference>
<dbReference type="GO" id="GO:0032543">
    <property type="term" value="P:mitochondrial translation"/>
    <property type="evidence" value="ECO:0007669"/>
    <property type="project" value="InterPro"/>
</dbReference>
<proteinExistence type="inferred from homology"/>
<evidence type="ECO:0000256" key="5">
    <source>
        <dbReference type="ARBA" id="ARBA00022980"/>
    </source>
</evidence>
<evidence type="ECO:0000256" key="9">
    <source>
        <dbReference type="ARBA" id="ARBA00035130"/>
    </source>
</evidence>
<dbReference type="PANTHER" id="PTHR13329">
    <property type="entry name" value="MITOCHONDRIAL RIBOSOMAL PROTEIN S18B"/>
    <property type="match status" value="1"/>
</dbReference>
<dbReference type="Ensembl" id="ENSACOT00000005777.1">
    <property type="protein sequence ID" value="ENSACOP00000005573.1"/>
    <property type="gene ID" value="ENSACOG00000003938.1"/>
</dbReference>
<name>A0A8B9F6L9_9PSIT</name>
<sequence>MGAIVTPICVIMTPMGAMVTPIGAVGGTHGDPHRRCWWHPWVPWQCPSLLPAPGVCMKQHKLLSKAIAQAQDHGLLWLQVPFVPTPQGDFSNRHPAVGRTPPAPAQPWYPWYEWQPPPAAAVARIRRIYRNYLKGEATPAVLPPRHGPASSSSLGETEARNGGRVHKMAAGP</sequence>